<name>A0AAX1TPQ4_9FUSO</name>
<dbReference type="EMBL" id="LS483487">
    <property type="protein sequence ID" value="SQJ01256.1"/>
    <property type="molecule type" value="Genomic_DNA"/>
</dbReference>
<evidence type="ECO:0000313" key="2">
    <source>
        <dbReference type="Proteomes" id="UP000249008"/>
    </source>
</evidence>
<protein>
    <submittedName>
        <fullName evidence="1">Glutaredoxin-related protein</fullName>
    </submittedName>
</protein>
<dbReference type="AlphaFoldDB" id="A0AAX1TPQ4"/>
<dbReference type="RefSeq" id="WP_005978026.1">
    <property type="nucleotide sequence ID" value="NZ_BAABXY010000001.1"/>
</dbReference>
<gene>
    <name evidence="1" type="ORF">NCTC12112_01166</name>
</gene>
<sequence length="83" mass="9166">MIVVIGSNLCSDTMGAVAKLKEEGMAFEFHDISANLDCLKEYLELREKSPLYAPVKAEGRIGIPCFIKEDGTETMDLDAILKK</sequence>
<dbReference type="GeneID" id="78455738"/>
<dbReference type="KEGG" id="ful:C4N20_13010"/>
<accession>A0AAX1TPQ4</accession>
<reference evidence="1 2" key="1">
    <citation type="submission" date="2018-06" db="EMBL/GenBank/DDBJ databases">
        <authorList>
            <consortium name="Pathogen Informatics"/>
            <person name="Doyle S."/>
        </authorList>
    </citation>
    <scope>NUCLEOTIDE SEQUENCE [LARGE SCALE GENOMIC DNA]</scope>
    <source>
        <strain evidence="1 2">NCTC12112</strain>
    </source>
</reference>
<evidence type="ECO:0000313" key="1">
    <source>
        <dbReference type="EMBL" id="SQJ01256.1"/>
    </source>
</evidence>
<proteinExistence type="predicted"/>
<organism evidence="1 2">
    <name type="scientific">Fusobacterium ulcerans</name>
    <dbReference type="NCBI Taxonomy" id="861"/>
    <lineage>
        <taxon>Bacteria</taxon>
        <taxon>Fusobacteriati</taxon>
        <taxon>Fusobacteriota</taxon>
        <taxon>Fusobacteriia</taxon>
        <taxon>Fusobacteriales</taxon>
        <taxon>Fusobacteriaceae</taxon>
        <taxon>Fusobacterium</taxon>
    </lineage>
</organism>
<dbReference type="Proteomes" id="UP000249008">
    <property type="component" value="Chromosome 1"/>
</dbReference>